<keyword evidence="7 8" id="KW-0472">Membrane</keyword>
<dbReference type="OrthoDB" id="588261at2759"/>
<dbReference type="NCBIfam" id="TIGR02970">
    <property type="entry name" value="succ_dehyd_cytB"/>
    <property type="match status" value="1"/>
</dbReference>
<keyword evidence="2" id="KW-0349">Heme</keyword>
<dbReference type="InterPro" id="IPR000701">
    <property type="entry name" value="SuccDH_FuR_B_TM-su"/>
</dbReference>
<evidence type="ECO:0000256" key="6">
    <source>
        <dbReference type="ARBA" id="ARBA00023004"/>
    </source>
</evidence>
<dbReference type="STRING" id="1141098.A0A1Y2EK21"/>
<dbReference type="EMBL" id="MCFJ01000001">
    <property type="protein sequence ID" value="ORY71644.1"/>
    <property type="molecule type" value="Genomic_DNA"/>
</dbReference>
<keyword evidence="5 8" id="KW-1133">Transmembrane helix</keyword>
<comment type="caution">
    <text evidence="9">The sequence shown here is derived from an EMBL/GenBank/DDBJ whole genome shotgun (WGS) entry which is preliminary data.</text>
</comment>
<feature type="transmembrane region" description="Helical" evidence="8">
    <location>
        <begin position="87"/>
        <end position="108"/>
    </location>
</feature>
<dbReference type="PANTHER" id="PTHR10978:SF5">
    <property type="entry name" value="SUCCINATE DEHYDROGENASE CYTOCHROME B560 SUBUNIT, MITOCHONDRIAL"/>
    <property type="match status" value="1"/>
</dbReference>
<sequence>MNAQRLGLSALRQGAKPNVFFSNNVQRLAVTLMQTRPVTTSKLSEADAQSLLAQQRRQRPVSPHLEIYDKSQTYYGASIGTRISGSIFSGGFYVFATAYLVAPLFGWHLESASLAAAVGALPIAVKGGLKFLISWPFVFHAINGIRHLVWDFARGFSKPAIMKGGYAIAGASTVGALALAFLL</sequence>
<dbReference type="FunCoup" id="A0A1Y2EK21">
    <property type="interactions" value="367"/>
</dbReference>
<dbReference type="GO" id="GO:0006099">
    <property type="term" value="P:tricarboxylic acid cycle"/>
    <property type="evidence" value="ECO:0007669"/>
    <property type="project" value="InterPro"/>
</dbReference>
<dbReference type="PROSITE" id="PS01001">
    <property type="entry name" value="SDH_CYT_2"/>
    <property type="match status" value="1"/>
</dbReference>
<dbReference type="CDD" id="cd03499">
    <property type="entry name" value="SQR_TypeC_SdhC"/>
    <property type="match status" value="1"/>
</dbReference>
<dbReference type="RefSeq" id="XP_040721236.1">
    <property type="nucleotide sequence ID" value="XM_040859164.1"/>
</dbReference>
<dbReference type="AlphaFoldDB" id="A0A1Y2EK21"/>
<dbReference type="Pfam" id="PF01127">
    <property type="entry name" value="Sdh_cyt"/>
    <property type="match status" value="1"/>
</dbReference>
<dbReference type="InterPro" id="IPR034804">
    <property type="entry name" value="SQR/QFR_C/D"/>
</dbReference>
<dbReference type="GO" id="GO:0006121">
    <property type="term" value="P:mitochondrial electron transport, succinate to ubiquinone"/>
    <property type="evidence" value="ECO:0007669"/>
    <property type="project" value="TreeGrafter"/>
</dbReference>
<feature type="transmembrane region" description="Helical" evidence="8">
    <location>
        <begin position="114"/>
        <end position="139"/>
    </location>
</feature>
<accession>A0A1Y2EK21</accession>
<dbReference type="Proteomes" id="UP000193689">
    <property type="component" value="Unassembled WGS sequence"/>
</dbReference>
<gene>
    <name evidence="9" type="ORF">BCR38DRAFT_417626</name>
</gene>
<evidence type="ECO:0000256" key="1">
    <source>
        <dbReference type="ARBA" id="ARBA00004141"/>
    </source>
</evidence>
<reference evidence="9 10" key="1">
    <citation type="submission" date="2016-07" db="EMBL/GenBank/DDBJ databases">
        <title>Pervasive Adenine N6-methylation of Active Genes in Fungi.</title>
        <authorList>
            <consortium name="DOE Joint Genome Institute"/>
            <person name="Mondo S.J."/>
            <person name="Dannebaum R.O."/>
            <person name="Kuo R.C."/>
            <person name="Labutti K."/>
            <person name="Haridas S."/>
            <person name="Kuo A."/>
            <person name="Salamov A."/>
            <person name="Ahrendt S.R."/>
            <person name="Lipzen A."/>
            <person name="Sullivan W."/>
            <person name="Andreopoulos W.B."/>
            <person name="Clum A."/>
            <person name="Lindquist E."/>
            <person name="Daum C."/>
            <person name="Ramamoorthy G.K."/>
            <person name="Gryganskyi A."/>
            <person name="Culley D."/>
            <person name="Magnuson J.K."/>
            <person name="James T.Y."/>
            <person name="O'Malley M.A."/>
            <person name="Stajich J.E."/>
            <person name="Spatafora J.W."/>
            <person name="Visel A."/>
            <person name="Grigoriev I.V."/>
        </authorList>
    </citation>
    <scope>NUCLEOTIDE SEQUENCE [LARGE SCALE GENOMIC DNA]</scope>
    <source>
        <strain evidence="9 10">CBS 129021</strain>
    </source>
</reference>
<evidence type="ECO:0000256" key="8">
    <source>
        <dbReference type="SAM" id="Phobius"/>
    </source>
</evidence>
<organism evidence="9 10">
    <name type="scientific">Pseudomassariella vexata</name>
    <dbReference type="NCBI Taxonomy" id="1141098"/>
    <lineage>
        <taxon>Eukaryota</taxon>
        <taxon>Fungi</taxon>
        <taxon>Dikarya</taxon>
        <taxon>Ascomycota</taxon>
        <taxon>Pezizomycotina</taxon>
        <taxon>Sordariomycetes</taxon>
        <taxon>Xylariomycetidae</taxon>
        <taxon>Amphisphaeriales</taxon>
        <taxon>Pseudomassariaceae</taxon>
        <taxon>Pseudomassariella</taxon>
    </lineage>
</organism>
<evidence type="ECO:0008006" key="11">
    <source>
        <dbReference type="Google" id="ProtNLM"/>
    </source>
</evidence>
<dbReference type="SUPFAM" id="SSF81343">
    <property type="entry name" value="Fumarate reductase respiratory complex transmembrane subunits"/>
    <property type="match status" value="1"/>
</dbReference>
<dbReference type="GO" id="GO:0016020">
    <property type="term" value="C:membrane"/>
    <property type="evidence" value="ECO:0007669"/>
    <property type="project" value="UniProtKB-SubCell"/>
</dbReference>
<comment type="subcellular location">
    <subcellularLocation>
        <location evidence="1">Membrane</location>
        <topology evidence="1">Multi-pass membrane protein</topology>
    </subcellularLocation>
</comment>
<proteinExistence type="predicted"/>
<evidence type="ECO:0000313" key="10">
    <source>
        <dbReference type="Proteomes" id="UP000193689"/>
    </source>
</evidence>
<keyword evidence="3 8" id="KW-0812">Transmembrane</keyword>
<protein>
    <recommendedName>
        <fullName evidence="11">Succinate dehydrogenase cytochrome b560 subunit</fullName>
    </recommendedName>
</protein>
<keyword evidence="10" id="KW-1185">Reference proteome</keyword>
<dbReference type="InParanoid" id="A0A1Y2EK21"/>
<dbReference type="Gene3D" id="1.20.1300.10">
    <property type="entry name" value="Fumarate reductase/succinate dehydrogenase, transmembrane subunit"/>
    <property type="match status" value="1"/>
</dbReference>
<evidence type="ECO:0000256" key="4">
    <source>
        <dbReference type="ARBA" id="ARBA00022723"/>
    </source>
</evidence>
<dbReference type="GeneID" id="63775376"/>
<feature type="transmembrane region" description="Helical" evidence="8">
    <location>
        <begin position="160"/>
        <end position="182"/>
    </location>
</feature>
<evidence type="ECO:0000256" key="5">
    <source>
        <dbReference type="ARBA" id="ARBA00022989"/>
    </source>
</evidence>
<dbReference type="GO" id="GO:0046872">
    <property type="term" value="F:metal ion binding"/>
    <property type="evidence" value="ECO:0007669"/>
    <property type="project" value="UniProtKB-KW"/>
</dbReference>
<dbReference type="GO" id="GO:0009055">
    <property type="term" value="F:electron transfer activity"/>
    <property type="evidence" value="ECO:0007669"/>
    <property type="project" value="InterPro"/>
</dbReference>
<dbReference type="InterPro" id="IPR018495">
    <property type="entry name" value="Succ_DH_cyt_bsu_CS"/>
</dbReference>
<dbReference type="InterPro" id="IPR014314">
    <property type="entry name" value="Succ_DH_cytb556"/>
</dbReference>
<dbReference type="GO" id="GO:0005739">
    <property type="term" value="C:mitochondrion"/>
    <property type="evidence" value="ECO:0007669"/>
    <property type="project" value="GOC"/>
</dbReference>
<keyword evidence="6" id="KW-0408">Iron</keyword>
<name>A0A1Y2EK21_9PEZI</name>
<evidence type="ECO:0000256" key="3">
    <source>
        <dbReference type="ARBA" id="ARBA00022692"/>
    </source>
</evidence>
<keyword evidence="4" id="KW-0479">Metal-binding</keyword>
<evidence type="ECO:0000313" key="9">
    <source>
        <dbReference type="EMBL" id="ORY71644.1"/>
    </source>
</evidence>
<evidence type="ECO:0000256" key="2">
    <source>
        <dbReference type="ARBA" id="ARBA00022617"/>
    </source>
</evidence>
<dbReference type="PANTHER" id="PTHR10978">
    <property type="entry name" value="SUCCINATE DEHYDROGENASE CYTOCHROME B560 SUBUNIT"/>
    <property type="match status" value="1"/>
</dbReference>
<evidence type="ECO:0000256" key="7">
    <source>
        <dbReference type="ARBA" id="ARBA00023136"/>
    </source>
</evidence>